<dbReference type="Proteomes" id="UP000830167">
    <property type="component" value="Chromosome"/>
</dbReference>
<comment type="subcellular location">
    <subcellularLocation>
        <location evidence="1">Cell membrane</location>
        <topology evidence="1">Multi-pass membrane protein</topology>
    </subcellularLocation>
</comment>
<protein>
    <submittedName>
        <fullName evidence="7">Na/Pi symporter</fullName>
    </submittedName>
</protein>
<feature type="transmembrane region" description="Helical" evidence="6">
    <location>
        <begin position="323"/>
        <end position="341"/>
    </location>
</feature>
<reference evidence="7" key="1">
    <citation type="submission" date="2021-12" db="EMBL/GenBank/DDBJ databases">
        <title>Alicyclobacillaceae gen. nov., sp. nov., isolated from chalcocite enrichment system.</title>
        <authorList>
            <person name="Jiang Z."/>
        </authorList>
    </citation>
    <scope>NUCLEOTIDE SEQUENCE</scope>
    <source>
        <strain evidence="7">MYW30-H2</strain>
    </source>
</reference>
<accession>A0ABY4CF60</accession>
<feature type="transmembrane region" description="Helical" evidence="6">
    <location>
        <begin position="180"/>
        <end position="198"/>
    </location>
</feature>
<sequence length="358" mass="38037">MISRALQSAYVAIRKNPLSDTSASKHVQAAIHIYIAKDNLGKGHVTPMIYAVIKLAIGMYGLILGMHWMRSGLEELAADKLPIWIQRFVKTPTRGLFTGIFITLLLQSSGAVTVITIGFVSIGTITFADSIGVILGTNIGSTITAQMIALQLDRMAIPILGIGFLVMICCKRPLRHIGQALFGFGMIFTSLAFMTASLQPLAQSGWFRGLLQTSAANPLLGVLAGAFLTALVQSSSATTALTIALSSQHLVALPGAIAIVLGNNIGTCVTAVLAAIGNPIQARQVALAHVLLNVAGVAIFLPFLQPFTWLNQAITSSPAMQVAMAHTLFNIISSLLAWPIARPFASFIEWLLPARQSV</sequence>
<feature type="transmembrane region" description="Helical" evidence="6">
    <location>
        <begin position="96"/>
        <end position="125"/>
    </location>
</feature>
<dbReference type="PANTHER" id="PTHR10010:SF46">
    <property type="entry name" value="SODIUM-DEPENDENT PHOSPHATE TRANSPORT PROTEIN 2B"/>
    <property type="match status" value="1"/>
</dbReference>
<evidence type="ECO:0000256" key="3">
    <source>
        <dbReference type="ARBA" id="ARBA00022692"/>
    </source>
</evidence>
<dbReference type="InterPro" id="IPR003841">
    <property type="entry name" value="Na/Pi_transpt"/>
</dbReference>
<feature type="transmembrane region" description="Helical" evidence="6">
    <location>
        <begin position="131"/>
        <end position="150"/>
    </location>
</feature>
<evidence type="ECO:0000256" key="4">
    <source>
        <dbReference type="ARBA" id="ARBA00022989"/>
    </source>
</evidence>
<keyword evidence="5 6" id="KW-0472">Membrane</keyword>
<evidence type="ECO:0000313" key="8">
    <source>
        <dbReference type="Proteomes" id="UP000830167"/>
    </source>
</evidence>
<dbReference type="RefSeq" id="WP_347435600.1">
    <property type="nucleotide sequence ID" value="NZ_CP089291.1"/>
</dbReference>
<feature type="transmembrane region" description="Helical" evidence="6">
    <location>
        <begin position="251"/>
        <end position="273"/>
    </location>
</feature>
<dbReference type="EMBL" id="CP089291">
    <property type="protein sequence ID" value="UOF88919.1"/>
    <property type="molecule type" value="Genomic_DNA"/>
</dbReference>
<proteinExistence type="predicted"/>
<keyword evidence="3 6" id="KW-0812">Transmembrane</keyword>
<dbReference type="NCBIfam" id="NF037997">
    <property type="entry name" value="Na_Pi_symport"/>
    <property type="match status" value="1"/>
</dbReference>
<dbReference type="PANTHER" id="PTHR10010">
    <property type="entry name" value="SOLUTE CARRIER FAMILY 34 SODIUM PHOSPHATE , MEMBER 2-RELATED"/>
    <property type="match status" value="1"/>
</dbReference>
<evidence type="ECO:0000256" key="1">
    <source>
        <dbReference type="ARBA" id="ARBA00004651"/>
    </source>
</evidence>
<gene>
    <name evidence="7" type="ORF">LSG31_13350</name>
</gene>
<name>A0ABY4CF60_9BACL</name>
<feature type="transmembrane region" description="Helical" evidence="6">
    <location>
        <begin position="48"/>
        <end position="66"/>
    </location>
</feature>
<evidence type="ECO:0000256" key="6">
    <source>
        <dbReference type="SAM" id="Phobius"/>
    </source>
</evidence>
<dbReference type="Pfam" id="PF02690">
    <property type="entry name" value="Na_Pi_cotrans"/>
    <property type="match status" value="1"/>
</dbReference>
<evidence type="ECO:0000256" key="5">
    <source>
        <dbReference type="ARBA" id="ARBA00023136"/>
    </source>
</evidence>
<evidence type="ECO:0000256" key="2">
    <source>
        <dbReference type="ARBA" id="ARBA00022475"/>
    </source>
</evidence>
<keyword evidence="2" id="KW-1003">Cell membrane</keyword>
<dbReference type="NCBIfam" id="TIGR00704">
    <property type="entry name" value="NaPi_cotrn_rel"/>
    <property type="match status" value="1"/>
</dbReference>
<evidence type="ECO:0000313" key="7">
    <source>
        <dbReference type="EMBL" id="UOF88919.1"/>
    </source>
</evidence>
<feature type="transmembrane region" description="Helical" evidence="6">
    <location>
        <begin position="285"/>
        <end position="303"/>
    </location>
</feature>
<keyword evidence="4 6" id="KW-1133">Transmembrane helix</keyword>
<organism evidence="7 8">
    <name type="scientific">Fodinisporobacter ferrooxydans</name>
    <dbReference type="NCBI Taxonomy" id="2901836"/>
    <lineage>
        <taxon>Bacteria</taxon>
        <taxon>Bacillati</taxon>
        <taxon>Bacillota</taxon>
        <taxon>Bacilli</taxon>
        <taxon>Bacillales</taxon>
        <taxon>Alicyclobacillaceae</taxon>
        <taxon>Fodinisporobacter</taxon>
    </lineage>
</organism>
<feature type="transmembrane region" description="Helical" evidence="6">
    <location>
        <begin position="219"/>
        <end position="245"/>
    </location>
</feature>
<dbReference type="InterPro" id="IPR004633">
    <property type="entry name" value="NaPi_cotrn-rel/YqeW-like"/>
</dbReference>
<keyword evidence="8" id="KW-1185">Reference proteome</keyword>